<evidence type="ECO:0000259" key="4">
    <source>
        <dbReference type="Pfam" id="PF09375"/>
    </source>
</evidence>
<feature type="domain" description="Imelysin-like" evidence="4">
    <location>
        <begin position="49"/>
        <end position="388"/>
    </location>
</feature>
<accession>A0A023BQ84</accession>
<dbReference type="Pfam" id="PF09375">
    <property type="entry name" value="Peptidase_M75"/>
    <property type="match status" value="1"/>
</dbReference>
<dbReference type="EMBL" id="AQRA01000009">
    <property type="protein sequence ID" value="EZH72230.1"/>
    <property type="molecule type" value="Genomic_DNA"/>
</dbReference>
<evidence type="ECO:0000256" key="2">
    <source>
        <dbReference type="ARBA" id="ARBA00022729"/>
    </source>
</evidence>
<comment type="caution">
    <text evidence="5">The sequence shown here is derived from an EMBL/GenBank/DDBJ whole genome shotgun (WGS) entry which is preliminary data.</text>
</comment>
<dbReference type="GO" id="GO:0030313">
    <property type="term" value="C:cell envelope"/>
    <property type="evidence" value="ECO:0007669"/>
    <property type="project" value="UniProtKB-SubCell"/>
</dbReference>
<keyword evidence="2 3" id="KW-0732">Signal</keyword>
<feature type="signal peptide" evidence="3">
    <location>
        <begin position="1"/>
        <end position="22"/>
    </location>
</feature>
<dbReference type="RefSeq" id="WP_034245883.1">
    <property type="nucleotide sequence ID" value="NZ_AQRA01000009.1"/>
</dbReference>
<dbReference type="AlphaFoldDB" id="A0A023BQ84"/>
<dbReference type="InterPro" id="IPR018976">
    <property type="entry name" value="Imelysin-like"/>
</dbReference>
<dbReference type="OrthoDB" id="9764688at2"/>
<dbReference type="Proteomes" id="UP000023541">
    <property type="component" value="Unassembled WGS sequence"/>
</dbReference>
<organism evidence="5 6">
    <name type="scientific">Aquimarina atlantica</name>
    <dbReference type="NCBI Taxonomy" id="1317122"/>
    <lineage>
        <taxon>Bacteria</taxon>
        <taxon>Pseudomonadati</taxon>
        <taxon>Bacteroidota</taxon>
        <taxon>Flavobacteriia</taxon>
        <taxon>Flavobacteriales</taxon>
        <taxon>Flavobacteriaceae</taxon>
        <taxon>Aquimarina</taxon>
    </lineage>
</organism>
<proteinExistence type="predicted"/>
<protein>
    <recommendedName>
        <fullName evidence="4">Imelysin-like domain-containing protein</fullName>
    </recommendedName>
</protein>
<evidence type="ECO:0000256" key="3">
    <source>
        <dbReference type="SAM" id="SignalP"/>
    </source>
</evidence>
<sequence length="401" mass="43565">MKVNVKVIALITGAILSIVSCSSDDDAPANGNETVTKSAVIKNYANIVYQSYKDSYDRALEMQTAINAFVDNPTENGFQAAKNAWLAAREPYGQTEAYRESNGPIDEGKTEGQLNAWPLDENYIDYVRDNSGGVTSEGIINNTSITIDETALIGLNEGAGGNGVLDKNISTGYHAIEFLLWGQDFADPSNGLPGQRAYTDYITGSSGTNQNQDRRGTYLKVVTSILVKDLKSLVDTWVEGGVYRNTFLALPEDEALKNMMAGIFFMTGEELSTERMAVAVEQNQEDEHSCFSDNTHRDIYTNAKGVNNVLFGEYGNISGPSLYDLVKQADADQAEKLKVAAALSISRINTILSNISDTKKFDQLIEEETLTSGGIVIQAVLALRDQAKEISASASKLNITL</sequence>
<dbReference type="STRING" id="1317122.ATO12_25180"/>
<comment type="subcellular location">
    <subcellularLocation>
        <location evidence="1">Cell envelope</location>
    </subcellularLocation>
</comment>
<gene>
    <name evidence="5" type="ORF">ATO12_25180</name>
</gene>
<dbReference type="InterPro" id="IPR038352">
    <property type="entry name" value="Imelysin_sf"/>
</dbReference>
<dbReference type="Gene3D" id="1.20.1420.20">
    <property type="entry name" value="M75 peptidase, HXXE motif"/>
    <property type="match status" value="1"/>
</dbReference>
<evidence type="ECO:0000256" key="1">
    <source>
        <dbReference type="ARBA" id="ARBA00004196"/>
    </source>
</evidence>
<dbReference type="CDD" id="cd14657">
    <property type="entry name" value="Imelysin_IrpA-like"/>
    <property type="match status" value="1"/>
</dbReference>
<reference evidence="5 6" key="1">
    <citation type="submission" date="2014-04" db="EMBL/GenBank/DDBJ databases">
        <title>Aquimarina sp. 22II-S11-z7 Genome Sequencing.</title>
        <authorList>
            <person name="Lai Q."/>
        </authorList>
    </citation>
    <scope>NUCLEOTIDE SEQUENCE [LARGE SCALE GENOMIC DNA]</scope>
    <source>
        <strain evidence="5 6">22II-S11-z7</strain>
    </source>
</reference>
<dbReference type="PROSITE" id="PS51257">
    <property type="entry name" value="PROKAR_LIPOPROTEIN"/>
    <property type="match status" value="1"/>
</dbReference>
<feature type="chain" id="PRO_5001517145" description="Imelysin-like domain-containing protein" evidence="3">
    <location>
        <begin position="23"/>
        <end position="401"/>
    </location>
</feature>
<dbReference type="eggNOG" id="COG3487">
    <property type="taxonomic scope" value="Bacteria"/>
</dbReference>
<evidence type="ECO:0000313" key="6">
    <source>
        <dbReference type="Proteomes" id="UP000023541"/>
    </source>
</evidence>
<name>A0A023BQ84_9FLAO</name>
<keyword evidence="6" id="KW-1185">Reference proteome</keyword>
<evidence type="ECO:0000313" key="5">
    <source>
        <dbReference type="EMBL" id="EZH72230.1"/>
    </source>
</evidence>